<organism evidence="1">
    <name type="scientific">Singulisphaera sp. Ch08</name>
    <dbReference type="NCBI Taxonomy" id="3120278"/>
    <lineage>
        <taxon>Bacteria</taxon>
        <taxon>Pseudomonadati</taxon>
        <taxon>Planctomycetota</taxon>
        <taxon>Planctomycetia</taxon>
        <taxon>Isosphaerales</taxon>
        <taxon>Isosphaeraceae</taxon>
        <taxon>Singulisphaera</taxon>
    </lineage>
</organism>
<dbReference type="NCBIfam" id="TIGR03347">
    <property type="entry name" value="VI_chp_1"/>
    <property type="match status" value="1"/>
</dbReference>
<dbReference type="PANTHER" id="PTHR35564:SF4">
    <property type="entry name" value="CYTOPLASMIC PROTEIN"/>
    <property type="match status" value="1"/>
</dbReference>
<gene>
    <name evidence="1" type="primary">tssG</name>
    <name evidence="1" type="ORF">V5E97_33815</name>
</gene>
<dbReference type="EMBL" id="CP155447">
    <property type="protein sequence ID" value="XBH03248.1"/>
    <property type="molecule type" value="Genomic_DNA"/>
</dbReference>
<dbReference type="Pfam" id="PF06996">
    <property type="entry name" value="T6SS_TssG"/>
    <property type="match status" value="1"/>
</dbReference>
<dbReference type="AlphaFoldDB" id="A0AAU7CCV1"/>
<name>A0AAU7CCV1_9BACT</name>
<accession>A0AAU7CCV1</accession>
<evidence type="ECO:0000313" key="1">
    <source>
        <dbReference type="EMBL" id="XBH03248.1"/>
    </source>
</evidence>
<reference evidence="1" key="1">
    <citation type="submission" date="2024-05" db="EMBL/GenBank/DDBJ databases">
        <title>Planctomycetes of the genus Singulisphaera possess chitinolytic capabilities.</title>
        <authorList>
            <person name="Ivanova A."/>
        </authorList>
    </citation>
    <scope>NUCLEOTIDE SEQUENCE</scope>
    <source>
        <strain evidence="1">Ch08T</strain>
    </source>
</reference>
<dbReference type="RefSeq" id="WP_406695984.1">
    <property type="nucleotide sequence ID" value="NZ_CP155447.1"/>
</dbReference>
<sequence>MATPSRRTDPPLEQTLFEEPYRFDFFQAVRLLARLSPERATVGREGPAHGEIVRFLSHLSMSFPASSIRSLEPREAPSVAPGMRVNFFGLTGPSGVLPHVYTELLMERSRLGDHSLAAFFDLINHRLISLFYRAWEKHHFIVARESGGDEPFARHLFELIGLGTTSLQNRHEFPDAALLPYSGFFARRQRPAVVLESLLRDYFELPIEVDQFVGRWLQLEPSDCSSLGASGRNNELGGSLVLGSRAWDAQGKIRLRLGPLSFDRFQALQPDGPEFLAVAQMVRLFVDVEFEFDVQLILKAEDVPACRLSSRGKGGARLGRYAWLRSHPLEKDVNDAVFTSTV</sequence>
<proteinExistence type="predicted"/>
<dbReference type="InterPro" id="IPR010732">
    <property type="entry name" value="T6SS_TssG-like"/>
</dbReference>
<dbReference type="PANTHER" id="PTHR35564">
    <property type="match status" value="1"/>
</dbReference>
<protein>
    <submittedName>
        <fullName evidence="1">Type VI secretion system baseplate subunit TssG</fullName>
    </submittedName>
</protein>